<dbReference type="CDD" id="cd01879">
    <property type="entry name" value="FeoB"/>
    <property type="match status" value="1"/>
</dbReference>
<dbReference type="InterPro" id="IPR050860">
    <property type="entry name" value="FeoB_GTPase"/>
</dbReference>
<keyword evidence="3" id="KW-1185">Reference proteome</keyword>
<evidence type="ECO:0000259" key="1">
    <source>
        <dbReference type="PROSITE" id="PS51711"/>
    </source>
</evidence>
<evidence type="ECO:0000313" key="2">
    <source>
        <dbReference type="EMBL" id="MCC5467832.1"/>
    </source>
</evidence>
<proteinExistence type="predicted"/>
<dbReference type="Gene3D" id="1.10.287.1770">
    <property type="match status" value="1"/>
</dbReference>
<dbReference type="PANTHER" id="PTHR43185">
    <property type="entry name" value="FERROUS IRON TRANSPORT PROTEIN B"/>
    <property type="match status" value="1"/>
</dbReference>
<dbReference type="EMBL" id="JAJHJB010000041">
    <property type="protein sequence ID" value="MCC5467832.1"/>
    <property type="molecule type" value="Genomic_DNA"/>
</dbReference>
<dbReference type="Pfam" id="PF17910">
    <property type="entry name" value="FeoB_Cyto"/>
    <property type="match status" value="1"/>
</dbReference>
<dbReference type="InterPro" id="IPR030389">
    <property type="entry name" value="G_FEOB_dom"/>
</dbReference>
<evidence type="ECO:0000313" key="3">
    <source>
        <dbReference type="Proteomes" id="UP001165492"/>
    </source>
</evidence>
<dbReference type="InterPro" id="IPR041069">
    <property type="entry name" value="FeoB_Cyto"/>
</dbReference>
<protein>
    <submittedName>
        <fullName evidence="2">50S ribosome-binding GTPase</fullName>
    </submittedName>
</protein>
<name>A0ABS8HXZ2_9FIRM</name>
<dbReference type="Proteomes" id="UP001165492">
    <property type="component" value="Unassembled WGS sequence"/>
</dbReference>
<dbReference type="PROSITE" id="PS51711">
    <property type="entry name" value="G_FEOB"/>
    <property type="match status" value="1"/>
</dbReference>
<accession>A0ABS8HXZ2</accession>
<feature type="domain" description="FeoB-type G" evidence="1">
    <location>
        <begin position="27"/>
        <end position="189"/>
    </location>
</feature>
<dbReference type="SUPFAM" id="SSF52540">
    <property type="entry name" value="P-loop containing nucleoside triphosphate hydrolases"/>
    <property type="match status" value="1"/>
</dbReference>
<gene>
    <name evidence="2" type="ORF">LMF89_21080</name>
</gene>
<dbReference type="InterPro" id="IPR027417">
    <property type="entry name" value="P-loop_NTPase"/>
</dbReference>
<reference evidence="2" key="1">
    <citation type="submission" date="2021-11" db="EMBL/GenBank/DDBJ databases">
        <title>Description of a new species Pelosinus isolated from the bottom sediments of Lake Baikal.</title>
        <authorList>
            <person name="Zakharyuk A."/>
        </authorList>
    </citation>
    <scope>NUCLEOTIDE SEQUENCE</scope>
    <source>
        <strain evidence="2">Bkl1</strain>
    </source>
</reference>
<organism evidence="2 3">
    <name type="scientific">Pelosinus baikalensis</name>
    <dbReference type="NCBI Taxonomy" id="2892015"/>
    <lineage>
        <taxon>Bacteria</taxon>
        <taxon>Bacillati</taxon>
        <taxon>Bacillota</taxon>
        <taxon>Negativicutes</taxon>
        <taxon>Selenomonadales</taxon>
        <taxon>Sporomusaceae</taxon>
        <taxon>Pelosinus</taxon>
    </lineage>
</organism>
<dbReference type="Pfam" id="PF02421">
    <property type="entry name" value="FeoB_N"/>
    <property type="match status" value="1"/>
</dbReference>
<sequence>MGMSNSTIEEHHKLLSEHFGVTTTPGQFTVALAGNPNVGKSTVFNALTGLHQHTGNWPGKTVDNAQGSFTYLDRSFLMIDLPGTYSILAHTVEEQVARDFICFGKPDATLVVLDATCLERNLNLALQVMEITPKIIVCVNLIDEAEKKNIKIDISALQKDLGVPVVATAARNGKGLDILRQKLYEMSTGLCTVAPRQINYSSEVENAIQQLLPKVSRLIGSNLNPRWVALRLLDGDEAFINSISQYLDFDLHSTRLQEVAV</sequence>
<dbReference type="PANTHER" id="PTHR43185:SF1">
    <property type="entry name" value="FE(2+) TRANSPORTER FEOB"/>
    <property type="match status" value="1"/>
</dbReference>
<dbReference type="Gene3D" id="3.40.50.300">
    <property type="entry name" value="P-loop containing nucleotide triphosphate hydrolases"/>
    <property type="match status" value="1"/>
</dbReference>
<comment type="caution">
    <text evidence="2">The sequence shown here is derived from an EMBL/GenBank/DDBJ whole genome shotgun (WGS) entry which is preliminary data.</text>
</comment>